<reference evidence="4" key="1">
    <citation type="journal article" date="2020" name="mSystems">
        <title>Genome- and Community-Level Interaction Insights into Carbon Utilization and Element Cycling Functions of Hydrothermarchaeota in Hydrothermal Sediment.</title>
        <authorList>
            <person name="Zhou Z."/>
            <person name="Liu Y."/>
            <person name="Xu W."/>
            <person name="Pan J."/>
            <person name="Luo Z.H."/>
            <person name="Li M."/>
        </authorList>
    </citation>
    <scope>NUCLEOTIDE SEQUENCE [LARGE SCALE GENOMIC DNA]</scope>
    <source>
        <strain evidence="4">SpSt-769</strain>
    </source>
</reference>
<comment type="caution">
    <text evidence="4">The sequence shown here is derived from an EMBL/GenBank/DDBJ whole genome shotgun (WGS) entry which is preliminary data.</text>
</comment>
<dbReference type="InterPro" id="IPR045337">
    <property type="entry name" value="MmgE_PrpD_C"/>
</dbReference>
<dbReference type="Gene3D" id="1.10.4100.10">
    <property type="entry name" value="2-methylcitrate dehydratase PrpD"/>
    <property type="match status" value="1"/>
</dbReference>
<dbReference type="InterPro" id="IPR036148">
    <property type="entry name" value="MmgE/PrpD_sf"/>
</dbReference>
<comment type="similarity">
    <text evidence="1">Belongs to the PrpD family.</text>
</comment>
<dbReference type="GO" id="GO:0016829">
    <property type="term" value="F:lyase activity"/>
    <property type="evidence" value="ECO:0007669"/>
    <property type="project" value="InterPro"/>
</dbReference>
<accession>A0A7C4ESZ9</accession>
<evidence type="ECO:0000313" key="4">
    <source>
        <dbReference type="EMBL" id="HGH60471.1"/>
    </source>
</evidence>
<evidence type="ECO:0000256" key="1">
    <source>
        <dbReference type="ARBA" id="ARBA00006174"/>
    </source>
</evidence>
<dbReference type="SUPFAM" id="SSF103378">
    <property type="entry name" value="2-methylcitrate dehydratase PrpD"/>
    <property type="match status" value="1"/>
</dbReference>
<sequence length="466" mass="50809">MSVARELAQIARSRTYEHLPFDVIHQTKRVVLDTLGCALGGFDSEASRILVQMVQETEAKPESTVFGSGIKTSSTNAILANGAMVRYLDYNDTAFIIQGETYRTGYHPSEVIPGILAVAERQHLSGQDVIAAINLAYDLSLGFLQGVQGQGIEKKGWNGDTRGAYIMPIVFGSMMGLNEEQMANAVGIAGSCHAVLGILDTPAEEYTMTKNIRFPTMAQAALQAVLMASKGFTGPTSIIEGHDGLAQVVMAGEYNTESLLEAIGKYTIRDTCIKSIIADFSSHGHLTATLTLAKQHDIRPENVARINITTSKRCAEHTGDPVKKYPKNKETADHSSYYLTAVAIIHKEIGPDQFTPEIWNDPLVIDLIDKVSITGDPILDKFRPAGVSEITLKTGETYSLRVDYPRGHARNPMTDQEITAKARSMALKHMEAAQFEELAATVFSLEQLETIDNLLKLMTFPSGEVG</sequence>
<dbReference type="PANTHER" id="PTHR16943">
    <property type="entry name" value="2-METHYLCITRATE DEHYDRATASE-RELATED"/>
    <property type="match status" value="1"/>
</dbReference>
<dbReference type="InterPro" id="IPR042188">
    <property type="entry name" value="MmgE/PrpD_sf_2"/>
</dbReference>
<dbReference type="Pfam" id="PF03972">
    <property type="entry name" value="MmgE_PrpD_N"/>
    <property type="match status" value="1"/>
</dbReference>
<dbReference type="AlphaFoldDB" id="A0A7C4ESZ9"/>
<dbReference type="InterPro" id="IPR045336">
    <property type="entry name" value="MmgE_PrpD_N"/>
</dbReference>
<organism evidence="4">
    <name type="scientific">Desulfomonile tiedjei</name>
    <dbReference type="NCBI Taxonomy" id="2358"/>
    <lineage>
        <taxon>Bacteria</taxon>
        <taxon>Pseudomonadati</taxon>
        <taxon>Thermodesulfobacteriota</taxon>
        <taxon>Desulfomonilia</taxon>
        <taxon>Desulfomonilales</taxon>
        <taxon>Desulfomonilaceae</taxon>
        <taxon>Desulfomonile</taxon>
    </lineage>
</organism>
<evidence type="ECO:0000259" key="3">
    <source>
        <dbReference type="Pfam" id="PF19305"/>
    </source>
</evidence>
<proteinExistence type="inferred from homology"/>
<dbReference type="InterPro" id="IPR042183">
    <property type="entry name" value="MmgE/PrpD_sf_1"/>
</dbReference>
<dbReference type="EMBL" id="DTGT01000131">
    <property type="protein sequence ID" value="HGH60471.1"/>
    <property type="molecule type" value="Genomic_DNA"/>
</dbReference>
<dbReference type="Pfam" id="PF19305">
    <property type="entry name" value="MmgE_PrpD_C"/>
    <property type="match status" value="1"/>
</dbReference>
<feature type="domain" description="MmgE/PrpD N-terminal" evidence="2">
    <location>
        <begin position="5"/>
        <end position="253"/>
    </location>
</feature>
<feature type="domain" description="MmgE/PrpD C-terminal" evidence="3">
    <location>
        <begin position="279"/>
        <end position="437"/>
    </location>
</feature>
<evidence type="ECO:0000259" key="2">
    <source>
        <dbReference type="Pfam" id="PF03972"/>
    </source>
</evidence>
<dbReference type="InterPro" id="IPR005656">
    <property type="entry name" value="MmgE_PrpD"/>
</dbReference>
<gene>
    <name evidence="4" type="ORF">ENV54_04140</name>
</gene>
<name>A0A7C4ESZ9_9BACT</name>
<protein>
    <submittedName>
        <fullName evidence="4">MmgE/PrpD family protein</fullName>
    </submittedName>
</protein>
<dbReference type="PANTHER" id="PTHR16943:SF8">
    <property type="entry name" value="2-METHYLCITRATE DEHYDRATASE"/>
    <property type="match status" value="1"/>
</dbReference>
<dbReference type="Gene3D" id="3.30.1330.120">
    <property type="entry name" value="2-methylcitrate dehydratase PrpD"/>
    <property type="match status" value="1"/>
</dbReference>